<feature type="transmembrane region" description="Helical" evidence="1">
    <location>
        <begin position="90"/>
        <end position="109"/>
    </location>
</feature>
<dbReference type="Gene3D" id="2.60.120.1440">
    <property type="match status" value="1"/>
</dbReference>
<dbReference type="InterPro" id="IPR012373">
    <property type="entry name" value="Ferrdict_sens_TM"/>
</dbReference>
<dbReference type="InterPro" id="IPR006860">
    <property type="entry name" value="FecR"/>
</dbReference>
<keyword evidence="1" id="KW-1133">Transmembrane helix</keyword>
<sequence length="363" mass="41620">MTLDNQHWERISAYLSGDLSQDERNAFESWLQDSDSNRLLFQEARLVWESSRIKLRVKNPATEEELLKLRARIKSQQPAGRIIPLFRNSALLKIAASLTLVTVAAYFYWTLRDTETVIASGDQVLTLYLPDSSRVWLNTNSTLSYTEDFTKENRTVTLKGEAYFQVKRDTAHTFEVVTPATTAVVLGTSFNVNDADSATIVTVAEGKVRFAERDAAREKDVVLTPREQATFHHRKKTMDRSRSRDMKFAAWRRYKNVQYEKEVKNSGLYLATQYTWRKNQINQSVIEGTIRNSASLAVYRDIVLYVTYSQPGGPQKTSRLVIGETVNPGQTIDYRRRLLDIFTETNVLHVKVESAEVETGDHY</sequence>
<proteinExistence type="predicted"/>
<dbReference type="PANTHER" id="PTHR30273:SF2">
    <property type="entry name" value="PROTEIN FECR"/>
    <property type="match status" value="1"/>
</dbReference>
<organism evidence="3 4">
    <name type="scientific">Ohtaekwangia kribbensis</name>
    <dbReference type="NCBI Taxonomy" id="688913"/>
    <lineage>
        <taxon>Bacteria</taxon>
        <taxon>Pseudomonadati</taxon>
        <taxon>Bacteroidota</taxon>
        <taxon>Cytophagia</taxon>
        <taxon>Cytophagales</taxon>
        <taxon>Fulvivirgaceae</taxon>
        <taxon>Ohtaekwangia</taxon>
    </lineage>
</organism>
<evidence type="ECO:0000259" key="2">
    <source>
        <dbReference type="Pfam" id="PF04773"/>
    </source>
</evidence>
<evidence type="ECO:0000313" key="3">
    <source>
        <dbReference type="EMBL" id="MFD0999202.1"/>
    </source>
</evidence>
<keyword evidence="1" id="KW-0472">Membrane</keyword>
<dbReference type="Pfam" id="PF04773">
    <property type="entry name" value="FecR"/>
    <property type="match status" value="1"/>
</dbReference>
<dbReference type="Proteomes" id="UP001597112">
    <property type="component" value="Unassembled WGS sequence"/>
</dbReference>
<comment type="caution">
    <text evidence="3">The sequence shown here is derived from an EMBL/GenBank/DDBJ whole genome shotgun (WGS) entry which is preliminary data.</text>
</comment>
<feature type="domain" description="FecR protein" evidence="2">
    <location>
        <begin position="121"/>
        <end position="209"/>
    </location>
</feature>
<gene>
    <name evidence="3" type="ORF">ACFQ21_07785</name>
</gene>
<dbReference type="EMBL" id="JBHTKA010000001">
    <property type="protein sequence ID" value="MFD0999202.1"/>
    <property type="molecule type" value="Genomic_DNA"/>
</dbReference>
<dbReference type="PANTHER" id="PTHR30273">
    <property type="entry name" value="PERIPLASMIC SIGNAL SENSOR AND SIGMA FACTOR ACTIVATOR FECR-RELATED"/>
    <property type="match status" value="1"/>
</dbReference>
<keyword evidence="1" id="KW-0812">Transmembrane</keyword>
<protein>
    <submittedName>
        <fullName evidence="3">FecR family protein</fullName>
    </submittedName>
</protein>
<accession>A0ABW3JZE0</accession>
<name>A0ABW3JZE0_9BACT</name>
<keyword evidence="4" id="KW-1185">Reference proteome</keyword>
<evidence type="ECO:0000256" key="1">
    <source>
        <dbReference type="SAM" id="Phobius"/>
    </source>
</evidence>
<reference evidence="4" key="1">
    <citation type="journal article" date="2019" name="Int. J. Syst. Evol. Microbiol.">
        <title>The Global Catalogue of Microorganisms (GCM) 10K type strain sequencing project: providing services to taxonomists for standard genome sequencing and annotation.</title>
        <authorList>
            <consortium name="The Broad Institute Genomics Platform"/>
            <consortium name="The Broad Institute Genome Sequencing Center for Infectious Disease"/>
            <person name="Wu L."/>
            <person name="Ma J."/>
        </authorList>
    </citation>
    <scope>NUCLEOTIDE SEQUENCE [LARGE SCALE GENOMIC DNA]</scope>
    <source>
        <strain evidence="4">CCUG 58938</strain>
    </source>
</reference>
<evidence type="ECO:0000313" key="4">
    <source>
        <dbReference type="Proteomes" id="UP001597112"/>
    </source>
</evidence>
<dbReference type="RefSeq" id="WP_377577228.1">
    <property type="nucleotide sequence ID" value="NZ_JBHTKA010000001.1"/>
</dbReference>